<feature type="compositionally biased region" description="Pro residues" evidence="1">
    <location>
        <begin position="43"/>
        <end position="53"/>
    </location>
</feature>
<feature type="region of interest" description="Disordered" evidence="1">
    <location>
        <begin position="1"/>
        <end position="53"/>
    </location>
</feature>
<accession>A0A4C1UFD4</accession>
<reference evidence="2 3" key="1">
    <citation type="journal article" date="2019" name="Commun. Biol.">
        <title>The bagworm genome reveals a unique fibroin gene that provides high tensile strength.</title>
        <authorList>
            <person name="Kono N."/>
            <person name="Nakamura H."/>
            <person name="Ohtoshi R."/>
            <person name="Tomita M."/>
            <person name="Numata K."/>
            <person name="Arakawa K."/>
        </authorList>
    </citation>
    <scope>NUCLEOTIDE SEQUENCE [LARGE SCALE GENOMIC DNA]</scope>
</reference>
<evidence type="ECO:0000313" key="2">
    <source>
        <dbReference type="EMBL" id="GBP24682.1"/>
    </source>
</evidence>
<comment type="caution">
    <text evidence="2">The sequence shown here is derived from an EMBL/GenBank/DDBJ whole genome shotgun (WGS) entry which is preliminary data.</text>
</comment>
<dbReference type="EMBL" id="BGZK01000164">
    <property type="protein sequence ID" value="GBP24682.1"/>
    <property type="molecule type" value="Genomic_DNA"/>
</dbReference>
<dbReference type="OrthoDB" id="8123886at2759"/>
<keyword evidence="3" id="KW-1185">Reference proteome</keyword>
<sequence>MDIDIQPAAPTRFTDPPASPDTADSSVAHTPVTTAKISVAKPTTPPKAKPPPHIYLRDKGKWNAVSAECNKLHINYTDARNTLHGIKILTDFMSDFRPQQLPHQKQPSLPYIHARRKAQYQGGLKNILLEIPSDCIQLEIEIKDTLRGIQPATKAALKPPTSSKMQSLQSVTKKLPINPPHSYLRLEFPYPGGEDLESCH</sequence>
<dbReference type="AlphaFoldDB" id="A0A4C1UFD4"/>
<evidence type="ECO:0000256" key="1">
    <source>
        <dbReference type="SAM" id="MobiDB-lite"/>
    </source>
</evidence>
<feature type="compositionally biased region" description="Polar residues" evidence="1">
    <location>
        <begin position="22"/>
        <end position="36"/>
    </location>
</feature>
<organism evidence="2 3">
    <name type="scientific">Eumeta variegata</name>
    <name type="common">Bagworm moth</name>
    <name type="synonym">Eumeta japonica</name>
    <dbReference type="NCBI Taxonomy" id="151549"/>
    <lineage>
        <taxon>Eukaryota</taxon>
        <taxon>Metazoa</taxon>
        <taxon>Ecdysozoa</taxon>
        <taxon>Arthropoda</taxon>
        <taxon>Hexapoda</taxon>
        <taxon>Insecta</taxon>
        <taxon>Pterygota</taxon>
        <taxon>Neoptera</taxon>
        <taxon>Endopterygota</taxon>
        <taxon>Lepidoptera</taxon>
        <taxon>Glossata</taxon>
        <taxon>Ditrysia</taxon>
        <taxon>Tineoidea</taxon>
        <taxon>Psychidae</taxon>
        <taxon>Oiketicinae</taxon>
        <taxon>Eumeta</taxon>
    </lineage>
</organism>
<gene>
    <name evidence="2" type="ORF">EVAR_15888_1</name>
</gene>
<proteinExistence type="predicted"/>
<evidence type="ECO:0000313" key="3">
    <source>
        <dbReference type="Proteomes" id="UP000299102"/>
    </source>
</evidence>
<dbReference type="Proteomes" id="UP000299102">
    <property type="component" value="Unassembled WGS sequence"/>
</dbReference>
<name>A0A4C1UFD4_EUMVA</name>
<protein>
    <submittedName>
        <fullName evidence="2">Uncharacterized protein</fullName>
    </submittedName>
</protein>